<feature type="transmembrane region" description="Helical" evidence="1">
    <location>
        <begin position="246"/>
        <end position="268"/>
    </location>
</feature>
<dbReference type="AlphaFoldDB" id="A0AAJ0DKX0"/>
<gene>
    <name evidence="2" type="ORF">CCUS01_14412</name>
</gene>
<keyword evidence="1" id="KW-0472">Membrane</keyword>
<dbReference type="EMBL" id="MPDP01000040">
    <property type="protein sequence ID" value="KAK1490455.1"/>
    <property type="molecule type" value="Genomic_DNA"/>
</dbReference>
<keyword evidence="1" id="KW-0812">Transmembrane</keyword>
<evidence type="ECO:0000313" key="3">
    <source>
        <dbReference type="Proteomes" id="UP001239213"/>
    </source>
</evidence>
<name>A0AAJ0DKX0_9PEZI</name>
<organism evidence="2 3">
    <name type="scientific">Colletotrichum cuscutae</name>
    <dbReference type="NCBI Taxonomy" id="1209917"/>
    <lineage>
        <taxon>Eukaryota</taxon>
        <taxon>Fungi</taxon>
        <taxon>Dikarya</taxon>
        <taxon>Ascomycota</taxon>
        <taxon>Pezizomycotina</taxon>
        <taxon>Sordariomycetes</taxon>
        <taxon>Hypocreomycetidae</taxon>
        <taxon>Glomerellales</taxon>
        <taxon>Glomerellaceae</taxon>
        <taxon>Colletotrichum</taxon>
        <taxon>Colletotrichum acutatum species complex</taxon>
    </lineage>
</organism>
<dbReference type="Proteomes" id="UP001239213">
    <property type="component" value="Unassembled WGS sequence"/>
</dbReference>
<evidence type="ECO:0000313" key="2">
    <source>
        <dbReference type="EMBL" id="KAK1490455.1"/>
    </source>
</evidence>
<keyword evidence="3" id="KW-1185">Reference proteome</keyword>
<feature type="transmembrane region" description="Helical" evidence="1">
    <location>
        <begin position="280"/>
        <end position="304"/>
    </location>
</feature>
<accession>A0AAJ0DKX0</accession>
<reference evidence="2" key="1">
    <citation type="submission" date="2016-11" db="EMBL/GenBank/DDBJ databases">
        <title>The genome sequence of Colletotrichum cuscutae.</title>
        <authorList>
            <person name="Baroncelli R."/>
        </authorList>
    </citation>
    <scope>NUCLEOTIDE SEQUENCE</scope>
    <source>
        <strain evidence="2">IMI 304802</strain>
    </source>
</reference>
<keyword evidence="1" id="KW-1133">Transmembrane helix</keyword>
<sequence>MPISQVSATRLARLPTSVKKKAPKQEDKKLKEIRRTYEVAAGAIVPAPCTLDVPRRVPQAIRTGRRLWVTEGGPGPIHQDQSEIERVGEQARSLSLVLVFWGSCSFLPIPLHFSYESMKVTLDFLHTVNTEQIESARCSTWQQEENLARGRSYLTLFYCVPSRAFTCYLLLGYVLGHRLLPFLTLCLENWVALHRIPPPAALLVSCVVCRCSTLVTRFCNVCSAPRSLVSISPFVSVFEVSICTKVVSYLVSLSIPVLHSMFISPLSYKCMDQVRCLDRRIFCFLSLSLSYTSFSLSVSLFLALCNFSIDCDSVALVLKLPSTTTFGHPTTSPRTEEKIPSFFIQFDATVRSHIMDAPLTRIAPPTATPPYGVRCMPLFSSSSSSSIPIPPFSSPFHLG</sequence>
<comment type="caution">
    <text evidence="2">The sequence shown here is derived from an EMBL/GenBank/DDBJ whole genome shotgun (WGS) entry which is preliminary data.</text>
</comment>
<protein>
    <submittedName>
        <fullName evidence="2">Uncharacterized protein</fullName>
    </submittedName>
</protein>
<proteinExistence type="predicted"/>
<evidence type="ECO:0000256" key="1">
    <source>
        <dbReference type="SAM" id="Phobius"/>
    </source>
</evidence>